<evidence type="ECO:0000313" key="14">
    <source>
        <dbReference type="Proteomes" id="UP001626537"/>
    </source>
</evidence>
<gene>
    <name evidence="13" type="ORF">R0135_13900</name>
</gene>
<dbReference type="InterPro" id="IPR003710">
    <property type="entry name" value="ApbA"/>
</dbReference>
<dbReference type="Pfam" id="PF08546">
    <property type="entry name" value="ApbA_C"/>
    <property type="match status" value="1"/>
</dbReference>
<evidence type="ECO:0000256" key="3">
    <source>
        <dbReference type="ARBA" id="ARBA00013014"/>
    </source>
</evidence>
<evidence type="ECO:0000256" key="6">
    <source>
        <dbReference type="ARBA" id="ARBA00022857"/>
    </source>
</evidence>
<dbReference type="Gene3D" id="3.40.50.720">
    <property type="entry name" value="NAD(P)-binding Rossmann-like Domain"/>
    <property type="match status" value="1"/>
</dbReference>
<organism evidence="13 14">
    <name type="scientific">Congregibacter variabilis</name>
    <dbReference type="NCBI Taxonomy" id="3081200"/>
    <lineage>
        <taxon>Bacteria</taxon>
        <taxon>Pseudomonadati</taxon>
        <taxon>Pseudomonadota</taxon>
        <taxon>Gammaproteobacteria</taxon>
        <taxon>Cellvibrionales</taxon>
        <taxon>Halieaceae</taxon>
        <taxon>Congregibacter</taxon>
    </lineage>
</organism>
<dbReference type="PANTHER" id="PTHR43765">
    <property type="entry name" value="2-DEHYDROPANTOATE 2-REDUCTASE-RELATED"/>
    <property type="match status" value="1"/>
</dbReference>
<dbReference type="Proteomes" id="UP001626537">
    <property type="component" value="Chromosome"/>
</dbReference>
<dbReference type="Gene3D" id="1.10.1040.10">
    <property type="entry name" value="N-(1-d-carboxylethyl)-l-norvaline Dehydrogenase, domain 2"/>
    <property type="match status" value="1"/>
</dbReference>
<dbReference type="EMBL" id="CP136864">
    <property type="protein sequence ID" value="WOJ92870.1"/>
    <property type="molecule type" value="Genomic_DNA"/>
</dbReference>
<comment type="pathway">
    <text evidence="1 10">Cofactor biosynthesis; (R)-pantothenate biosynthesis; (R)-pantoate from 3-methyl-2-oxobutanoate: step 2/2.</text>
</comment>
<dbReference type="InterPro" id="IPR013328">
    <property type="entry name" value="6PGD_dom2"/>
</dbReference>
<evidence type="ECO:0000256" key="2">
    <source>
        <dbReference type="ARBA" id="ARBA00007870"/>
    </source>
</evidence>
<keyword evidence="6 10" id="KW-0521">NADP</keyword>
<keyword evidence="7 10" id="KW-0560">Oxidoreductase</keyword>
<evidence type="ECO:0000256" key="5">
    <source>
        <dbReference type="ARBA" id="ARBA00022655"/>
    </source>
</evidence>
<dbReference type="PANTHER" id="PTHR43765:SF2">
    <property type="entry name" value="2-DEHYDROPANTOATE 2-REDUCTASE"/>
    <property type="match status" value="1"/>
</dbReference>
<comment type="catalytic activity">
    <reaction evidence="9 10">
        <text>(R)-pantoate + NADP(+) = 2-dehydropantoate + NADPH + H(+)</text>
        <dbReference type="Rhea" id="RHEA:16233"/>
        <dbReference type="ChEBI" id="CHEBI:11561"/>
        <dbReference type="ChEBI" id="CHEBI:15378"/>
        <dbReference type="ChEBI" id="CHEBI:15980"/>
        <dbReference type="ChEBI" id="CHEBI:57783"/>
        <dbReference type="ChEBI" id="CHEBI:58349"/>
        <dbReference type="EC" id="1.1.1.169"/>
    </reaction>
</comment>
<feature type="domain" description="Ketopantoate reductase N-terminal" evidence="11">
    <location>
        <begin position="4"/>
        <end position="155"/>
    </location>
</feature>
<evidence type="ECO:0000256" key="1">
    <source>
        <dbReference type="ARBA" id="ARBA00004994"/>
    </source>
</evidence>
<proteinExistence type="inferred from homology"/>
<dbReference type="InterPro" id="IPR013332">
    <property type="entry name" value="KPR_N"/>
</dbReference>
<dbReference type="SUPFAM" id="SSF48179">
    <property type="entry name" value="6-phosphogluconate dehydrogenase C-terminal domain-like"/>
    <property type="match status" value="1"/>
</dbReference>
<reference evidence="13 14" key="1">
    <citation type="submission" date="2023-10" db="EMBL/GenBank/DDBJ databases">
        <title>Two novel species belonging to the OM43/NOR5 clade.</title>
        <authorList>
            <person name="Park M."/>
        </authorList>
    </citation>
    <scope>NUCLEOTIDE SEQUENCE [LARGE SCALE GENOMIC DNA]</scope>
    <source>
        <strain evidence="13 14">IMCC43200</strain>
    </source>
</reference>
<dbReference type="GO" id="GO:0008677">
    <property type="term" value="F:2-dehydropantoate 2-reductase activity"/>
    <property type="evidence" value="ECO:0007669"/>
    <property type="project" value="UniProtKB-EC"/>
</dbReference>
<evidence type="ECO:0000256" key="7">
    <source>
        <dbReference type="ARBA" id="ARBA00023002"/>
    </source>
</evidence>
<protein>
    <recommendedName>
        <fullName evidence="4 10">2-dehydropantoate 2-reductase</fullName>
        <ecNumber evidence="3 10">1.1.1.169</ecNumber>
    </recommendedName>
    <alternativeName>
        <fullName evidence="8 10">Ketopantoate reductase</fullName>
    </alternativeName>
</protein>
<dbReference type="EC" id="1.1.1.169" evidence="3 10"/>
<evidence type="ECO:0000256" key="4">
    <source>
        <dbReference type="ARBA" id="ARBA00019465"/>
    </source>
</evidence>
<feature type="domain" description="Ketopantoate reductase C-terminal" evidence="12">
    <location>
        <begin position="182"/>
        <end position="320"/>
    </location>
</feature>
<dbReference type="NCBIfam" id="TIGR00745">
    <property type="entry name" value="apbA_panE"/>
    <property type="match status" value="1"/>
</dbReference>
<dbReference type="Pfam" id="PF02558">
    <property type="entry name" value="ApbA"/>
    <property type="match status" value="1"/>
</dbReference>
<dbReference type="RefSeq" id="WP_407347528.1">
    <property type="nucleotide sequence ID" value="NZ_CP136864.1"/>
</dbReference>
<dbReference type="SUPFAM" id="SSF51735">
    <property type="entry name" value="NAD(P)-binding Rossmann-fold domains"/>
    <property type="match status" value="1"/>
</dbReference>
<evidence type="ECO:0000256" key="10">
    <source>
        <dbReference type="RuleBase" id="RU362068"/>
    </source>
</evidence>
<dbReference type="InterPro" id="IPR013752">
    <property type="entry name" value="KPA_reductase"/>
</dbReference>
<sequence>MQHVVFGAGLIGGYLAGAMTDKGLDVSMVARPAVQEKLADGLRLTDYQDHAAEINQVTFISDKQLGDAPQSRACDFLWLTVKCTAVESALDELPALVGPNTVIFCVQNGLGSDKAVKEKFPHNTVMRAMVVFNVAEPSAGHLHRGSEGYLWIEELADCPDIARDLATNINSPLLPTRSCDHMQALLWAKLQLNLANAVNALADIPVKEMLEDRDYRRVIAMLMRELLVVCKAKNIELPAVANLPGRLIPIFIALPDFVFKRVGQKMIAIDPTVRASMWWDLSAGKTTEVDYLNGAVVREGEALGLQSSANKRLVEMIHAAERGQLARGISGKDLIASFVGHSSPLSYP</sequence>
<dbReference type="InterPro" id="IPR036291">
    <property type="entry name" value="NAD(P)-bd_dom_sf"/>
</dbReference>
<dbReference type="InterPro" id="IPR050838">
    <property type="entry name" value="Ketopantoate_reductase"/>
</dbReference>
<evidence type="ECO:0000313" key="13">
    <source>
        <dbReference type="EMBL" id="WOJ92870.1"/>
    </source>
</evidence>
<evidence type="ECO:0000259" key="11">
    <source>
        <dbReference type="Pfam" id="PF02558"/>
    </source>
</evidence>
<name>A0ABZ0I148_9GAMM</name>
<comment type="function">
    <text evidence="10">Catalyzes the NADPH-dependent reduction of ketopantoate into pantoic acid.</text>
</comment>
<keyword evidence="14" id="KW-1185">Reference proteome</keyword>
<accession>A0ABZ0I148</accession>
<evidence type="ECO:0000259" key="12">
    <source>
        <dbReference type="Pfam" id="PF08546"/>
    </source>
</evidence>
<evidence type="ECO:0000256" key="8">
    <source>
        <dbReference type="ARBA" id="ARBA00032024"/>
    </source>
</evidence>
<dbReference type="InterPro" id="IPR008927">
    <property type="entry name" value="6-PGluconate_DH-like_C_sf"/>
</dbReference>
<keyword evidence="5 10" id="KW-0566">Pantothenate biosynthesis</keyword>
<evidence type="ECO:0000256" key="9">
    <source>
        <dbReference type="ARBA" id="ARBA00048793"/>
    </source>
</evidence>
<comment type="similarity">
    <text evidence="2 10">Belongs to the ketopantoate reductase family.</text>
</comment>